<dbReference type="OrthoDB" id="6515960at2759"/>
<accession>A0A834R9B9</accession>
<name>A0A834R9B9_SARSC</name>
<feature type="chain" id="PRO_5038259268" evidence="2">
    <location>
        <begin position="30"/>
        <end position="200"/>
    </location>
</feature>
<feature type="signal peptide" evidence="2">
    <location>
        <begin position="1"/>
        <end position="29"/>
    </location>
</feature>
<dbReference type="EnsemblMetazoa" id="SSS_1144s_mrna">
    <property type="protein sequence ID" value="KAF7489773.1"/>
    <property type="gene ID" value="SSS_1144"/>
</dbReference>
<reference evidence="4" key="3">
    <citation type="submission" date="2022-06" db="UniProtKB">
        <authorList>
            <consortium name="EnsemblMetazoa"/>
        </authorList>
    </citation>
    <scope>IDENTIFICATION</scope>
</reference>
<proteinExistence type="predicted"/>
<organism evidence="3">
    <name type="scientific">Sarcoptes scabiei</name>
    <name type="common">Itch mite</name>
    <name type="synonym">Acarus scabiei</name>
    <dbReference type="NCBI Taxonomy" id="52283"/>
    <lineage>
        <taxon>Eukaryota</taxon>
        <taxon>Metazoa</taxon>
        <taxon>Ecdysozoa</taxon>
        <taxon>Arthropoda</taxon>
        <taxon>Chelicerata</taxon>
        <taxon>Arachnida</taxon>
        <taxon>Acari</taxon>
        <taxon>Acariformes</taxon>
        <taxon>Sarcoptiformes</taxon>
        <taxon>Astigmata</taxon>
        <taxon>Psoroptidia</taxon>
        <taxon>Sarcoptoidea</taxon>
        <taxon>Sarcoptidae</taxon>
        <taxon>Sarcoptinae</taxon>
        <taxon>Sarcoptes</taxon>
    </lineage>
</organism>
<protein>
    <submittedName>
        <fullName evidence="3 4">Uncharacterized protein</fullName>
    </submittedName>
</protein>
<evidence type="ECO:0000256" key="2">
    <source>
        <dbReference type="SAM" id="SignalP"/>
    </source>
</evidence>
<evidence type="ECO:0000313" key="3">
    <source>
        <dbReference type="EMBL" id="KAF7489773.1"/>
    </source>
</evidence>
<dbReference type="Proteomes" id="UP000070412">
    <property type="component" value="Unassembled WGS sequence"/>
</dbReference>
<reference evidence="3" key="2">
    <citation type="submission" date="2020-01" db="EMBL/GenBank/DDBJ databases">
        <authorList>
            <person name="Korhonen P.K.K."/>
            <person name="Guangxu M.G."/>
            <person name="Wang T.W."/>
            <person name="Stroehlein A.J.S."/>
            <person name="Young N.D."/>
            <person name="Ang C.-S.A."/>
            <person name="Fernando D.W.F."/>
            <person name="Lu H.L."/>
            <person name="Taylor S.T."/>
            <person name="Ehtesham M.E.M."/>
            <person name="Najaraj S.H.N."/>
            <person name="Harsha G.H.G."/>
            <person name="Madugundu A.M."/>
            <person name="Renuse S.R."/>
            <person name="Holt D.H."/>
            <person name="Pandey A.P."/>
            <person name="Papenfuss A.P."/>
            <person name="Gasser R.B.G."/>
            <person name="Fischer K.F."/>
        </authorList>
    </citation>
    <scope>NUCLEOTIDE SEQUENCE</scope>
    <source>
        <strain evidence="3">SSS_KF_BRIS2020</strain>
    </source>
</reference>
<evidence type="ECO:0000313" key="4">
    <source>
        <dbReference type="EnsemblMetazoa" id="KAF7489773.1"/>
    </source>
</evidence>
<dbReference type="EMBL" id="WVUK01000064">
    <property type="protein sequence ID" value="KAF7489773.1"/>
    <property type="molecule type" value="Genomic_DNA"/>
</dbReference>
<keyword evidence="5" id="KW-1185">Reference proteome</keyword>
<dbReference type="AlphaFoldDB" id="A0A834R9B9"/>
<evidence type="ECO:0000256" key="1">
    <source>
        <dbReference type="SAM" id="MobiDB-lite"/>
    </source>
</evidence>
<feature type="region of interest" description="Disordered" evidence="1">
    <location>
        <begin position="117"/>
        <end position="140"/>
    </location>
</feature>
<keyword evidence="2" id="KW-0732">Signal</keyword>
<gene>
    <name evidence="3" type="ORF">SSS_1144</name>
</gene>
<sequence length="200" mass="23371">MSPKRFDCIGLNLLLIILIESNAIGLISGNGELVQDCNSTPSFENGNLLNLNKLIKKTYLLEYETPRSEGEFRRFVDNCIKTKDGIRFRKRLFEKINRNPWQTDRNYWLVDTDPESINKDSQQDDLDPRTPPQRSMSPAALKRMTTIIGQSYDDGYETNQKQRRMKFSLPTNFYSDRLISKDLILNSQQQNHHHRQDTSQ</sequence>
<reference evidence="5" key="1">
    <citation type="journal article" date="2020" name="PLoS Negl. Trop. Dis.">
        <title>High-quality nuclear genome for Sarcoptes scabiei-A critical resource for a neglected parasite.</title>
        <authorList>
            <person name="Korhonen P.K."/>
            <person name="Gasser R.B."/>
            <person name="Ma G."/>
            <person name="Wang T."/>
            <person name="Stroehlein A.J."/>
            <person name="Young N.D."/>
            <person name="Ang C.S."/>
            <person name="Fernando D.D."/>
            <person name="Lu H.C."/>
            <person name="Taylor S."/>
            <person name="Reynolds S.L."/>
            <person name="Mofiz E."/>
            <person name="Najaraj S.H."/>
            <person name="Gowda H."/>
            <person name="Madugundu A."/>
            <person name="Renuse S."/>
            <person name="Holt D."/>
            <person name="Pandey A."/>
            <person name="Papenfuss A.T."/>
            <person name="Fischer K."/>
        </authorList>
    </citation>
    <scope>NUCLEOTIDE SEQUENCE [LARGE SCALE GENOMIC DNA]</scope>
</reference>
<evidence type="ECO:0000313" key="5">
    <source>
        <dbReference type="Proteomes" id="UP000070412"/>
    </source>
</evidence>
<feature type="compositionally biased region" description="Basic and acidic residues" evidence="1">
    <location>
        <begin position="117"/>
        <end position="128"/>
    </location>
</feature>